<protein>
    <recommendedName>
        <fullName evidence="2 7">Replication factor C large subunit</fullName>
        <shortName evidence="7">RFC large subunit</shortName>
    </recommendedName>
    <alternativeName>
        <fullName evidence="6 7">Clamp loader large subunit</fullName>
    </alternativeName>
</protein>
<keyword evidence="11" id="KW-1185">Reference proteome</keyword>
<dbReference type="InterPro" id="IPR003593">
    <property type="entry name" value="AAA+_ATPase"/>
</dbReference>
<feature type="binding site" evidence="7">
    <location>
        <begin position="44"/>
        <end position="51"/>
    </location>
    <ligand>
        <name>ATP</name>
        <dbReference type="ChEBI" id="CHEBI:30616"/>
    </ligand>
</feature>
<dbReference type="GeneID" id="76201570"/>
<comment type="caution">
    <text evidence="10">The sequence shown here is derived from an EMBL/GenBank/DDBJ whole genome shotgun (WGS) entry which is preliminary data.</text>
</comment>
<dbReference type="Gene3D" id="3.40.50.300">
    <property type="entry name" value="P-loop containing nucleotide triphosphate hydrolases"/>
    <property type="match status" value="1"/>
</dbReference>
<feature type="compositionally biased region" description="Acidic residues" evidence="8">
    <location>
        <begin position="445"/>
        <end position="477"/>
    </location>
</feature>
<dbReference type="GO" id="GO:0006260">
    <property type="term" value="P:DNA replication"/>
    <property type="evidence" value="ECO:0007669"/>
    <property type="project" value="UniProtKB-UniRule"/>
</dbReference>
<feature type="compositionally biased region" description="Polar residues" evidence="8">
    <location>
        <begin position="478"/>
        <end position="487"/>
    </location>
</feature>
<evidence type="ECO:0000259" key="9">
    <source>
        <dbReference type="SMART" id="SM00382"/>
    </source>
</evidence>
<dbReference type="PANTHER" id="PTHR23389:SF6">
    <property type="entry name" value="REPLICATION FACTOR C SUBUNIT 1"/>
    <property type="match status" value="1"/>
</dbReference>
<keyword evidence="3 7" id="KW-0235">DNA replication</keyword>
<evidence type="ECO:0000313" key="11">
    <source>
        <dbReference type="Proteomes" id="UP001596417"/>
    </source>
</evidence>
<comment type="similarity">
    <text evidence="1 7">Belongs to the activator 1 small subunits family. RfcL subfamily.</text>
</comment>
<reference evidence="10 11" key="1">
    <citation type="journal article" date="2019" name="Int. J. Syst. Evol. Microbiol.">
        <title>The Global Catalogue of Microorganisms (GCM) 10K type strain sequencing project: providing services to taxonomists for standard genome sequencing and annotation.</title>
        <authorList>
            <consortium name="The Broad Institute Genomics Platform"/>
            <consortium name="The Broad Institute Genome Sequencing Center for Infectious Disease"/>
            <person name="Wu L."/>
            <person name="Ma J."/>
        </authorList>
    </citation>
    <scope>NUCLEOTIDE SEQUENCE [LARGE SCALE GENOMIC DNA]</scope>
    <source>
        <strain evidence="10 11">RDMS1</strain>
    </source>
</reference>
<dbReference type="EMBL" id="JBHTAX010000001">
    <property type="protein sequence ID" value="MFC7191789.1"/>
    <property type="molecule type" value="Genomic_DNA"/>
</dbReference>
<dbReference type="InterPro" id="IPR027417">
    <property type="entry name" value="P-loop_NTPase"/>
</dbReference>
<dbReference type="Proteomes" id="UP001596417">
    <property type="component" value="Unassembled WGS sequence"/>
</dbReference>
<feature type="compositionally biased region" description="Basic and acidic residues" evidence="8">
    <location>
        <begin position="418"/>
        <end position="430"/>
    </location>
</feature>
<evidence type="ECO:0000256" key="3">
    <source>
        <dbReference type="ARBA" id="ARBA00022705"/>
    </source>
</evidence>
<gene>
    <name evidence="7" type="primary">rfcL</name>
    <name evidence="10" type="ORF">ACFQL7_19705</name>
</gene>
<comment type="function">
    <text evidence="7">Part of the RFC clamp loader complex which loads the PCNA sliding clamp onto DNA.</text>
</comment>
<sequence>MTDWTEKYRPSTLAEVRGNNKARDALREWAESWENHQESIILHGSPGVGKTSAAHALANDMEWSTIELNASDQRTADAIERFAGGAAMNQSLSGTGRQLVILDEADNIHGTADRGGARVVTRLAKETRQPMVLIANEYYEMSNALRNACRDIEFRDVSARSIVPVLRDICRKESIEYDEDALKTIAETNSGDLRGAVNDLQAIAEQTDRLDTADVVTGERDRTEGIFQLLDAVFKEQDARGALEFSYDVDETPDDAISWIEDNVPKDYDGEELADAYEYLAAADRWLGRVRATQNYTYWRYASDNMTAGVAAARQEPKGGWTRYGPPSYWSKLGRSKSTRTKRDYIAQQIAESSGTSMATARRQILPYLSVITHHCKNRELTVAVAARYDLDAEHVAFVTGSGEDTNKVQSIVADAEQLRSEPSEKRVETEGAGNEIEISSDNGSDADTDDESETQNDGESAAPEEEPTGDGSEAADDQQSGLSDFL</sequence>
<proteinExistence type="inferred from homology"/>
<name>A0ABD5YQT8_9EURY</name>
<dbReference type="Gene3D" id="1.10.8.60">
    <property type="match status" value="1"/>
</dbReference>
<feature type="region of interest" description="Disordered" evidence="8">
    <location>
        <begin position="418"/>
        <end position="487"/>
    </location>
</feature>
<dbReference type="CDD" id="cd00009">
    <property type="entry name" value="AAA"/>
    <property type="match status" value="1"/>
</dbReference>
<comment type="subunit">
    <text evidence="7">Heteromultimer composed of small subunits (RfcS) and large subunits (RfcL).</text>
</comment>
<dbReference type="InterPro" id="IPR047854">
    <property type="entry name" value="RFC_lid"/>
</dbReference>
<evidence type="ECO:0000256" key="2">
    <source>
        <dbReference type="ARBA" id="ARBA00014793"/>
    </source>
</evidence>
<dbReference type="Pfam" id="PF21960">
    <property type="entry name" value="RCF1-5-like_lid"/>
    <property type="match status" value="1"/>
</dbReference>
<evidence type="ECO:0000313" key="10">
    <source>
        <dbReference type="EMBL" id="MFC7191789.1"/>
    </source>
</evidence>
<dbReference type="GO" id="GO:0003689">
    <property type="term" value="F:DNA clamp loader activity"/>
    <property type="evidence" value="ECO:0007669"/>
    <property type="project" value="UniProtKB-UniRule"/>
</dbReference>
<dbReference type="InterPro" id="IPR003959">
    <property type="entry name" value="ATPase_AAA_core"/>
</dbReference>
<evidence type="ECO:0000256" key="5">
    <source>
        <dbReference type="ARBA" id="ARBA00022840"/>
    </source>
</evidence>
<keyword evidence="4 7" id="KW-0547">Nucleotide-binding</keyword>
<dbReference type="SUPFAM" id="SSF52540">
    <property type="entry name" value="P-loop containing nucleoside triphosphate hydrolases"/>
    <property type="match status" value="1"/>
</dbReference>
<dbReference type="PANTHER" id="PTHR23389">
    <property type="entry name" value="CHROMOSOME TRANSMISSION FIDELITY FACTOR 18"/>
    <property type="match status" value="1"/>
</dbReference>
<organism evidence="10 11">
    <name type="scientific">Halocatena marina</name>
    <dbReference type="NCBI Taxonomy" id="2934937"/>
    <lineage>
        <taxon>Archaea</taxon>
        <taxon>Methanobacteriati</taxon>
        <taxon>Methanobacteriota</taxon>
        <taxon>Stenosarchaea group</taxon>
        <taxon>Halobacteria</taxon>
        <taxon>Halobacteriales</taxon>
        <taxon>Natronomonadaceae</taxon>
        <taxon>Halocatena</taxon>
    </lineage>
</organism>
<accession>A0ABD5YQT8</accession>
<evidence type="ECO:0000256" key="6">
    <source>
        <dbReference type="ARBA" id="ARBA00032141"/>
    </source>
</evidence>
<dbReference type="RefSeq" id="WP_248903636.1">
    <property type="nucleotide sequence ID" value="NZ_CP109979.1"/>
</dbReference>
<dbReference type="NCBIfam" id="NF003231">
    <property type="entry name" value="PRK04195.2-1"/>
    <property type="match status" value="1"/>
</dbReference>
<dbReference type="InterPro" id="IPR023935">
    <property type="entry name" value="Rep_factor-C_lsu"/>
</dbReference>
<dbReference type="SMART" id="SM00382">
    <property type="entry name" value="AAA"/>
    <property type="match status" value="1"/>
</dbReference>
<dbReference type="HAMAP" id="MF_01508">
    <property type="entry name" value="RfcL"/>
    <property type="match status" value="1"/>
</dbReference>
<dbReference type="Pfam" id="PF00004">
    <property type="entry name" value="AAA"/>
    <property type="match status" value="1"/>
</dbReference>
<dbReference type="NCBIfam" id="NF003228">
    <property type="entry name" value="PRK04195.1-4"/>
    <property type="match status" value="1"/>
</dbReference>
<evidence type="ECO:0000256" key="1">
    <source>
        <dbReference type="ARBA" id="ARBA00006878"/>
    </source>
</evidence>
<feature type="domain" description="AAA+ ATPase" evidence="9">
    <location>
        <begin position="36"/>
        <end position="158"/>
    </location>
</feature>
<evidence type="ECO:0000256" key="8">
    <source>
        <dbReference type="SAM" id="MobiDB-lite"/>
    </source>
</evidence>
<evidence type="ECO:0000256" key="4">
    <source>
        <dbReference type="ARBA" id="ARBA00022741"/>
    </source>
</evidence>
<evidence type="ECO:0000256" key="7">
    <source>
        <dbReference type="HAMAP-Rule" id="MF_01508"/>
    </source>
</evidence>
<dbReference type="CDD" id="cd18140">
    <property type="entry name" value="HLD_clamp_RFC"/>
    <property type="match status" value="1"/>
</dbReference>
<dbReference type="AlphaFoldDB" id="A0ABD5YQT8"/>
<dbReference type="NCBIfam" id="NF003229">
    <property type="entry name" value="PRK04195.1-5"/>
    <property type="match status" value="1"/>
</dbReference>
<keyword evidence="5 7" id="KW-0067">ATP-binding</keyword>
<dbReference type="GO" id="GO:0005524">
    <property type="term" value="F:ATP binding"/>
    <property type="evidence" value="ECO:0007669"/>
    <property type="project" value="UniProtKB-UniRule"/>
</dbReference>